<dbReference type="EMBL" id="BGPR01036586">
    <property type="protein sequence ID" value="GBO11862.1"/>
    <property type="molecule type" value="Genomic_DNA"/>
</dbReference>
<reference evidence="1 2" key="1">
    <citation type="journal article" date="2019" name="Sci. Rep.">
        <title>Orb-weaving spider Araneus ventricosus genome elucidates the spidroin gene catalogue.</title>
        <authorList>
            <person name="Kono N."/>
            <person name="Nakamura H."/>
            <person name="Ohtoshi R."/>
            <person name="Moran D.A.P."/>
            <person name="Shinohara A."/>
            <person name="Yoshida Y."/>
            <person name="Fujiwara M."/>
            <person name="Mori M."/>
            <person name="Tomita M."/>
            <person name="Arakawa K."/>
        </authorList>
    </citation>
    <scope>NUCLEOTIDE SEQUENCE [LARGE SCALE GENOMIC DNA]</scope>
</reference>
<evidence type="ECO:0000313" key="2">
    <source>
        <dbReference type="Proteomes" id="UP000499080"/>
    </source>
</evidence>
<protein>
    <submittedName>
        <fullName evidence="1">Uncharacterized protein</fullName>
    </submittedName>
</protein>
<keyword evidence="2" id="KW-1185">Reference proteome</keyword>
<dbReference type="Gene3D" id="3.30.420.10">
    <property type="entry name" value="Ribonuclease H-like superfamily/Ribonuclease H"/>
    <property type="match status" value="1"/>
</dbReference>
<dbReference type="InterPro" id="IPR036397">
    <property type="entry name" value="RNaseH_sf"/>
</dbReference>
<dbReference type="GO" id="GO:0003676">
    <property type="term" value="F:nucleic acid binding"/>
    <property type="evidence" value="ECO:0007669"/>
    <property type="project" value="InterPro"/>
</dbReference>
<dbReference type="AlphaFoldDB" id="A0A4Y2UI43"/>
<name>A0A4Y2UI43_ARAVE</name>
<evidence type="ECO:0000313" key="1">
    <source>
        <dbReference type="EMBL" id="GBO11862.1"/>
    </source>
</evidence>
<dbReference type="Proteomes" id="UP000499080">
    <property type="component" value="Unassembled WGS sequence"/>
</dbReference>
<organism evidence="1 2">
    <name type="scientific">Araneus ventricosus</name>
    <name type="common">Orbweaver spider</name>
    <name type="synonym">Epeira ventricosa</name>
    <dbReference type="NCBI Taxonomy" id="182803"/>
    <lineage>
        <taxon>Eukaryota</taxon>
        <taxon>Metazoa</taxon>
        <taxon>Ecdysozoa</taxon>
        <taxon>Arthropoda</taxon>
        <taxon>Chelicerata</taxon>
        <taxon>Arachnida</taxon>
        <taxon>Araneae</taxon>
        <taxon>Araneomorphae</taxon>
        <taxon>Entelegynae</taxon>
        <taxon>Araneoidea</taxon>
        <taxon>Araneidae</taxon>
        <taxon>Araneus</taxon>
    </lineage>
</organism>
<gene>
    <name evidence="1" type="ORF">AVEN_228459_1</name>
</gene>
<sequence>MHTGQQPQPLLSKWSPVFNPSTYKSNKKQLMPELLEQDLHPTFSPLYSAQQITKAKAVEFIFTPTIFFSTIKFHLQEITETQEPRLYILMDLKRTKALMKHIVFSKTMGIGLMARSIKIWTDSLSSLMVILNPRSHQSMVQEIQTLLLSHKHLHLRWLNADFGYLGNECADQFAIEAITNGDPFFLPKPLSYLKSEIRSAALSIWQDNWDNGENVRSTHDIVPRVTNKPIGWNREELMFFTGHGSFPSYLHHFNLRAQDNCSCGRKSRSNTLCHKMSVYPLLAFLPSGAHLL</sequence>
<comment type="caution">
    <text evidence="1">The sequence shown here is derived from an EMBL/GenBank/DDBJ whole genome shotgun (WGS) entry which is preliminary data.</text>
</comment>
<dbReference type="InterPro" id="IPR012337">
    <property type="entry name" value="RNaseH-like_sf"/>
</dbReference>
<proteinExistence type="predicted"/>
<dbReference type="SUPFAM" id="SSF53098">
    <property type="entry name" value="Ribonuclease H-like"/>
    <property type="match status" value="1"/>
</dbReference>
<accession>A0A4Y2UI43</accession>
<dbReference type="OrthoDB" id="6437556at2759"/>